<evidence type="ECO:0000313" key="2">
    <source>
        <dbReference type="EMBL" id="SFN67357.1"/>
    </source>
</evidence>
<keyword evidence="3" id="KW-1185">Reference proteome</keyword>
<dbReference type="RefSeq" id="WP_074796334.1">
    <property type="nucleotide sequence ID" value="NZ_FOVJ01000002.1"/>
</dbReference>
<gene>
    <name evidence="2" type="ORF">SAMN05216386_1582</name>
</gene>
<dbReference type="Proteomes" id="UP000183107">
    <property type="component" value="Unassembled WGS sequence"/>
</dbReference>
<organism evidence="2 3">
    <name type="scientific">Nitrosospira briensis</name>
    <dbReference type="NCBI Taxonomy" id="35799"/>
    <lineage>
        <taxon>Bacteria</taxon>
        <taxon>Pseudomonadati</taxon>
        <taxon>Pseudomonadota</taxon>
        <taxon>Betaproteobacteria</taxon>
        <taxon>Nitrosomonadales</taxon>
        <taxon>Nitrosomonadaceae</taxon>
        <taxon>Nitrosospira</taxon>
    </lineage>
</organism>
<accession>A0A1I5AY54</accession>
<keyword evidence="1" id="KW-1133">Transmembrane helix</keyword>
<name>A0A1I5AY54_9PROT</name>
<feature type="transmembrane region" description="Helical" evidence="1">
    <location>
        <begin position="21"/>
        <end position="47"/>
    </location>
</feature>
<dbReference type="OrthoDB" id="8703192at2"/>
<evidence type="ECO:0000313" key="3">
    <source>
        <dbReference type="Proteomes" id="UP000183107"/>
    </source>
</evidence>
<protein>
    <recommendedName>
        <fullName evidence="4">Fimbrial assembly protein (PilN)</fullName>
    </recommendedName>
</protein>
<keyword evidence="1" id="KW-0472">Membrane</keyword>
<evidence type="ECO:0000256" key="1">
    <source>
        <dbReference type="SAM" id="Phobius"/>
    </source>
</evidence>
<proteinExistence type="predicted"/>
<dbReference type="EMBL" id="FOVJ01000002">
    <property type="protein sequence ID" value="SFN67357.1"/>
    <property type="molecule type" value="Genomic_DNA"/>
</dbReference>
<evidence type="ECO:0008006" key="4">
    <source>
        <dbReference type="Google" id="ProtNLM"/>
    </source>
</evidence>
<dbReference type="AlphaFoldDB" id="A0A1I5AY54"/>
<reference evidence="3" key="1">
    <citation type="submission" date="2016-10" db="EMBL/GenBank/DDBJ databases">
        <authorList>
            <person name="Varghese N."/>
        </authorList>
    </citation>
    <scope>NUCLEOTIDE SEQUENCE [LARGE SCALE GENOMIC DNA]</scope>
    <source>
        <strain evidence="3">Nsp8</strain>
    </source>
</reference>
<keyword evidence="1" id="KW-0812">Transmembrane</keyword>
<sequence>MRRLKLKFPSDGGMARRAGHGLMLLGVTFFAGVSYQFTATMGEVAYWDLRIASMDRRVQREMKPQILTGHRGREIRQEVKKANAVMSEIDLPWEALFDSVEYAAGHDVALLSLQPDAVARTMRIGGVARNIPAMLDFVGALEREPALQDAYLLKYEVKRDDPQRPVMFSLTASWA</sequence>